<dbReference type="AlphaFoldDB" id="A0A2J6RFF2"/>
<keyword evidence="4" id="KW-0456">Lyase</keyword>
<evidence type="ECO:0000256" key="5">
    <source>
        <dbReference type="SAM" id="MobiDB-lite"/>
    </source>
</evidence>
<accession>A0A2J6RFF2</accession>
<dbReference type="InterPro" id="IPR036008">
    <property type="entry name" value="Aconitase_4Fe-4S_dom"/>
</dbReference>
<dbReference type="Pfam" id="PF00330">
    <property type="entry name" value="Aconitase"/>
    <property type="match status" value="1"/>
</dbReference>
<keyword evidence="3" id="KW-0411">Iron-sulfur</keyword>
<dbReference type="OrthoDB" id="419183at2759"/>
<dbReference type="Gene3D" id="3.20.19.10">
    <property type="entry name" value="Aconitase, domain 4"/>
    <property type="match status" value="1"/>
</dbReference>
<name>A0A2J6RFF2_HYAVF</name>
<dbReference type="GO" id="GO:0046872">
    <property type="term" value="F:metal ion binding"/>
    <property type="evidence" value="ECO:0007669"/>
    <property type="project" value="UniProtKB-KW"/>
</dbReference>
<organism evidence="8 9">
    <name type="scientific">Hyaloscypha variabilis (strain UAMH 11265 / GT02V1 / F)</name>
    <name type="common">Meliniomyces variabilis</name>
    <dbReference type="NCBI Taxonomy" id="1149755"/>
    <lineage>
        <taxon>Eukaryota</taxon>
        <taxon>Fungi</taxon>
        <taxon>Dikarya</taxon>
        <taxon>Ascomycota</taxon>
        <taxon>Pezizomycotina</taxon>
        <taxon>Leotiomycetes</taxon>
        <taxon>Helotiales</taxon>
        <taxon>Hyaloscyphaceae</taxon>
        <taxon>Hyaloscypha</taxon>
        <taxon>Hyaloscypha variabilis</taxon>
    </lineage>
</organism>
<evidence type="ECO:0000259" key="6">
    <source>
        <dbReference type="Pfam" id="PF00330"/>
    </source>
</evidence>
<sequence>MMLTIEVRPESGISATTDQLLSSLRNIRKINVLPTNNSYASVPSLPAHSILKQLQSLCSILSAARHEREAETLKEVYSLAVLDTDFGGLGFKADKNLSPKEEAQVLFLVSAWLESLNSADRSKQPVKLLTTRPEGRRPMTLSEKIFAAHDIERRGELKPEDIVRVDVDWVIASELSWSGMKKQYDSLGKPGIFRNDRFWLAGDHVVDPRLKNVPLVKGLISDSETARDEFHMTDYQGMNYTIMHTEFSRERAQPGMLIIGSDSHTCSAGSLGCLAIGLGVADVTMPLITGETWFKVPESVNIRLINGPSPGIGGKDVILYIMKELKRNTVAAERVVEFTGPGLEYLSCDARFAIANMTTEFGGITGIFPADQTTYDFVNQRKSPRHKKDSHYFWPDEDATYVATYTIDLAKVESFVARYPSPDDVVPISEVEGMHLDGCFIGACTTAEEDLILAGMILDLGLKRGLRPVKAGKRKVVPGSLPILHKLKGLGFVEIYEQAGFEVGIPGCSYCVGMGADKADKGEVWLSSQNRNFENRMGKGAIGNLASAVSVAASSFGMKVTNPKSFLDEIDVERLNEILGHRTKQTPCKSPTYVEPAGDNISKTSDDASPSTSEANPTPTPTPSQTNGTSEQTSISSDILCGKVQVLGDFIDTDALAPAEIFIKCKTNKEFGEHCLEHTHPNFRQRVKDGYNIVVAGHAFGCGSSRENAVSALLGVGVICVISKSFAFIYGRNQPNLGLLGITITDPTFYEAAKEEVDMEIDLATRKVKVGNEEWGFVLSQMEKELIKAGGITQAFEKFGKGLFEVMCTQVKKTVKEEEGCGNDKGLRW</sequence>
<dbReference type="SUPFAM" id="SSF53732">
    <property type="entry name" value="Aconitase iron-sulfur domain"/>
    <property type="match status" value="1"/>
</dbReference>
<dbReference type="GO" id="GO:0170038">
    <property type="term" value="P:proteinogenic amino acid biosynthetic process"/>
    <property type="evidence" value="ECO:0007669"/>
    <property type="project" value="UniProtKB-ARBA"/>
</dbReference>
<feature type="domain" description="Aconitase A/isopropylmalate dehydratase small subunit swivel" evidence="7">
    <location>
        <begin position="686"/>
        <end position="745"/>
    </location>
</feature>
<dbReference type="InterPro" id="IPR001030">
    <property type="entry name" value="Acoase/IPM_deHydtase_lsu_aba"/>
</dbReference>
<dbReference type="NCBIfam" id="TIGR02087">
    <property type="entry name" value="LEUD_arch"/>
    <property type="match status" value="1"/>
</dbReference>
<evidence type="ECO:0000256" key="2">
    <source>
        <dbReference type="ARBA" id="ARBA00023004"/>
    </source>
</evidence>
<dbReference type="Pfam" id="PF00694">
    <property type="entry name" value="Aconitase_C"/>
    <property type="match status" value="1"/>
</dbReference>
<evidence type="ECO:0000313" key="8">
    <source>
        <dbReference type="EMBL" id="PMD37251.1"/>
    </source>
</evidence>
<evidence type="ECO:0000259" key="7">
    <source>
        <dbReference type="Pfam" id="PF00694"/>
    </source>
</evidence>
<keyword evidence="1" id="KW-0479">Metal-binding</keyword>
<dbReference type="GO" id="GO:0051536">
    <property type="term" value="F:iron-sulfur cluster binding"/>
    <property type="evidence" value="ECO:0007669"/>
    <property type="project" value="UniProtKB-KW"/>
</dbReference>
<dbReference type="Gene3D" id="3.30.499.10">
    <property type="entry name" value="Aconitase, domain 3"/>
    <property type="match status" value="2"/>
</dbReference>
<dbReference type="InterPro" id="IPR015928">
    <property type="entry name" value="Aconitase/3IPM_dehydase_swvl"/>
</dbReference>
<dbReference type="GO" id="GO:0170034">
    <property type="term" value="P:L-amino acid biosynthetic process"/>
    <property type="evidence" value="ECO:0007669"/>
    <property type="project" value="UniProtKB-ARBA"/>
</dbReference>
<dbReference type="STRING" id="1149755.A0A2J6RFF2"/>
<dbReference type="EMBL" id="KZ613949">
    <property type="protein sequence ID" value="PMD37251.1"/>
    <property type="molecule type" value="Genomic_DNA"/>
</dbReference>
<reference evidence="8 9" key="1">
    <citation type="submission" date="2016-04" db="EMBL/GenBank/DDBJ databases">
        <title>A degradative enzymes factory behind the ericoid mycorrhizal symbiosis.</title>
        <authorList>
            <consortium name="DOE Joint Genome Institute"/>
            <person name="Martino E."/>
            <person name="Morin E."/>
            <person name="Grelet G."/>
            <person name="Kuo A."/>
            <person name="Kohler A."/>
            <person name="Daghino S."/>
            <person name="Barry K."/>
            <person name="Choi C."/>
            <person name="Cichocki N."/>
            <person name="Clum A."/>
            <person name="Copeland A."/>
            <person name="Hainaut M."/>
            <person name="Haridas S."/>
            <person name="Labutti K."/>
            <person name="Lindquist E."/>
            <person name="Lipzen A."/>
            <person name="Khouja H.-R."/>
            <person name="Murat C."/>
            <person name="Ohm R."/>
            <person name="Olson A."/>
            <person name="Spatafora J."/>
            <person name="Veneault-Fourrey C."/>
            <person name="Henrissat B."/>
            <person name="Grigoriev I."/>
            <person name="Martin F."/>
            <person name="Perotto S."/>
        </authorList>
    </citation>
    <scope>NUCLEOTIDE SEQUENCE [LARGE SCALE GENOMIC DNA]</scope>
    <source>
        <strain evidence="8 9">F</strain>
    </source>
</reference>
<dbReference type="InterPro" id="IPR050067">
    <property type="entry name" value="IPM_dehydratase_rel_enz"/>
</dbReference>
<dbReference type="InterPro" id="IPR011827">
    <property type="entry name" value="LeuD_type2/HacB/DmdB"/>
</dbReference>
<protein>
    <submittedName>
        <fullName evidence="8">Aconitase iron-sulfur domain-containing protein</fullName>
    </submittedName>
</protein>
<dbReference type="Proteomes" id="UP000235786">
    <property type="component" value="Unassembled WGS sequence"/>
</dbReference>
<dbReference type="InterPro" id="IPR015931">
    <property type="entry name" value="Acnase/IPM_dHydase_lsu_aba_1/3"/>
</dbReference>
<keyword evidence="9" id="KW-1185">Reference proteome</keyword>
<dbReference type="SUPFAM" id="SSF52016">
    <property type="entry name" value="LeuD/IlvD-like"/>
    <property type="match status" value="1"/>
</dbReference>
<dbReference type="PANTHER" id="PTHR43822:SF2">
    <property type="entry name" value="HOMOACONITASE, MITOCHONDRIAL"/>
    <property type="match status" value="1"/>
</dbReference>
<dbReference type="PRINTS" id="PR00415">
    <property type="entry name" value="ACONITASE"/>
</dbReference>
<feature type="domain" description="Aconitase/3-isopropylmalate dehydratase large subunit alpha/beta/alpha" evidence="6">
    <location>
        <begin position="228"/>
        <end position="555"/>
    </location>
</feature>
<evidence type="ECO:0000256" key="1">
    <source>
        <dbReference type="ARBA" id="ARBA00022723"/>
    </source>
</evidence>
<feature type="region of interest" description="Disordered" evidence="5">
    <location>
        <begin position="584"/>
        <end position="632"/>
    </location>
</feature>
<keyword evidence="2" id="KW-0408">Iron</keyword>
<evidence type="ECO:0000256" key="3">
    <source>
        <dbReference type="ARBA" id="ARBA00023014"/>
    </source>
</evidence>
<proteinExistence type="predicted"/>
<gene>
    <name evidence="8" type="ORF">L207DRAFT_568287</name>
</gene>
<evidence type="ECO:0000313" key="9">
    <source>
        <dbReference type="Proteomes" id="UP000235786"/>
    </source>
</evidence>
<evidence type="ECO:0000256" key="4">
    <source>
        <dbReference type="ARBA" id="ARBA00023239"/>
    </source>
</evidence>
<dbReference type="InterPro" id="IPR000573">
    <property type="entry name" value="AconitaseA/IPMdHydase_ssu_swvl"/>
</dbReference>
<feature type="compositionally biased region" description="Polar residues" evidence="5">
    <location>
        <begin position="601"/>
        <end position="616"/>
    </location>
</feature>
<dbReference type="GO" id="GO:0016836">
    <property type="term" value="F:hydro-lyase activity"/>
    <property type="evidence" value="ECO:0007669"/>
    <property type="project" value="InterPro"/>
</dbReference>
<dbReference type="PANTHER" id="PTHR43822">
    <property type="entry name" value="HOMOACONITASE, MITOCHONDRIAL-RELATED"/>
    <property type="match status" value="1"/>
</dbReference>